<dbReference type="GO" id="GO:0097546">
    <property type="term" value="C:ciliary base"/>
    <property type="evidence" value="ECO:0007669"/>
    <property type="project" value="InterPro"/>
</dbReference>
<name>A0A8B9U0X2_9AVES</name>
<feature type="region of interest" description="Disordered" evidence="2">
    <location>
        <begin position="711"/>
        <end position="815"/>
    </location>
</feature>
<dbReference type="Proteomes" id="UP000694549">
    <property type="component" value="Unplaced"/>
</dbReference>
<dbReference type="AlphaFoldDB" id="A0A8B9U0X2"/>
<dbReference type="Pfam" id="PF15352">
    <property type="entry name" value="K1377"/>
    <property type="match status" value="2"/>
</dbReference>
<dbReference type="Ensembl" id="ENSAZOT00000000727.1">
    <property type="protein sequence ID" value="ENSAZOP00000000679.1"/>
    <property type="gene ID" value="ENSAZOG00000000490.1"/>
</dbReference>
<organism evidence="3 4">
    <name type="scientific">Anas zonorhyncha</name>
    <name type="common">Eastern spot-billed duck</name>
    <dbReference type="NCBI Taxonomy" id="75864"/>
    <lineage>
        <taxon>Eukaryota</taxon>
        <taxon>Metazoa</taxon>
        <taxon>Chordata</taxon>
        <taxon>Craniata</taxon>
        <taxon>Vertebrata</taxon>
        <taxon>Euteleostomi</taxon>
        <taxon>Archelosauria</taxon>
        <taxon>Archosauria</taxon>
        <taxon>Dinosauria</taxon>
        <taxon>Saurischia</taxon>
        <taxon>Theropoda</taxon>
        <taxon>Coelurosauria</taxon>
        <taxon>Aves</taxon>
        <taxon>Neognathae</taxon>
        <taxon>Galloanserae</taxon>
        <taxon>Anseriformes</taxon>
        <taxon>Anatidae</taxon>
        <taxon>Anatinae</taxon>
        <taxon>Anas</taxon>
    </lineage>
</organism>
<evidence type="ECO:0000256" key="2">
    <source>
        <dbReference type="SAM" id="MobiDB-lite"/>
    </source>
</evidence>
<dbReference type="GO" id="GO:0031122">
    <property type="term" value="P:cytoplasmic microtubule organization"/>
    <property type="evidence" value="ECO:0007669"/>
    <property type="project" value="InterPro"/>
</dbReference>
<sequence>MEPGGAALGRCLQRWAAGEGGAVEDPAADGALTFHFGWDLEEERWALKEDQKLFRSKAQKYLIETNRRRRAFEERWKQKEEKEQRLKDKVLQQRRIKLQEATERFQRAHLPASQHKQIVQTKAAFQLEEALEQIKGSVLTSGLYLPSRNKTTFRATDDTSSSSASRNGYSHQEQISAMVGYDNTMQESSTTGMDSNQLLFQKNLKEMQQLLEKQHLSNLENFQEVEKTDDSGSLSSLDSLEAGEQNGTCRPPSESPLTMQCDCAQYNPGKSQTRSNDLIYTNENTSKNIHLNNCQRNLDSQNSHNNLPVHDLLAKHNFLTLAEDVNSLEEKLSVSHRSEENAVEFFTSGNQESSVNKAFTFLKNIKEERKNPSSGTASTLATGHPAFSPCKAWASPDSIPGERIQDLMQEQSFKMTPQNRSKSVQTFSEPIATSGILFPNQRCSTGVPSTADTLPKDKNISKDFFKNTLGKVIETKGESIRCVDDLDQGSSLFHDASVLCNIKQQNNKEKEKANVAETMSLVSDTEFSFGIPAEHKTLKNNIYDRKRAKLFRSILKKESKYEPSHFKAVVMNHGISFGTRPVSSIRDSLELAKMKKKSAENEKNNRKIRWWDQINKIIMENNEKHYEKNTNEISSAQLQCLQNASDSPWTNLSMVVHPSNTRFTRNHQENSHISNPNVNSGTSNKECMSLNTFMSTGSSFAKKAWMISKDEESKPPECNNKCKIHEGNQHKKKPKITRRPRPIGTQPGSMLKNGRGTLVQPQSASEANTVPAAQGRVLVPHPPSAPTTGNTSSKTMVSLGFQPRPSSGLQSATRNGVVPVTRQKQIFDNCEHKHRAFSEQRSQTVASKKTSTHHTQNSLRAVQLSPIQSAFDPAQSMNNTYKSEEEKLASTPAAEDEILAAMEGMQPVRQPFLLTRAPCLGMSALSVEEEKIFQSLDHLNQRLQNVQEAITRNPSASGVLQIITPLSVQQCISSPLVNTTVTTQQYQNASASNQLQFHRKY</sequence>
<protein>
    <submittedName>
        <fullName evidence="3">Centrosomal protein 126</fullName>
    </submittedName>
</protein>
<dbReference type="PANTHER" id="PTHR31191:SF4">
    <property type="entry name" value="CENTROSOMAL PROTEIN OF 126 KDA"/>
    <property type="match status" value="1"/>
</dbReference>
<feature type="compositionally biased region" description="Low complexity" evidence="2">
    <location>
        <begin position="231"/>
        <end position="240"/>
    </location>
</feature>
<feature type="region of interest" description="Disordered" evidence="2">
    <location>
        <begin position="835"/>
        <end position="857"/>
    </location>
</feature>
<feature type="compositionally biased region" description="Polar residues" evidence="2">
    <location>
        <begin position="759"/>
        <end position="768"/>
    </location>
</feature>
<dbReference type="GO" id="GO:0005813">
    <property type="term" value="C:centrosome"/>
    <property type="evidence" value="ECO:0007669"/>
    <property type="project" value="InterPro"/>
</dbReference>
<evidence type="ECO:0000313" key="3">
    <source>
        <dbReference type="Ensembl" id="ENSAZOP00000000679.1"/>
    </source>
</evidence>
<feature type="region of interest" description="Disordered" evidence="2">
    <location>
        <begin position="225"/>
        <end position="257"/>
    </location>
</feature>
<proteinExistence type="predicted"/>
<dbReference type="InterPro" id="IPR028257">
    <property type="entry name" value="CEP126"/>
</dbReference>
<dbReference type="GO" id="GO:1905515">
    <property type="term" value="P:non-motile cilium assembly"/>
    <property type="evidence" value="ECO:0007669"/>
    <property type="project" value="InterPro"/>
</dbReference>
<reference evidence="3" key="1">
    <citation type="submission" date="2025-08" db="UniProtKB">
        <authorList>
            <consortium name="Ensembl"/>
        </authorList>
    </citation>
    <scope>IDENTIFICATION</scope>
</reference>
<keyword evidence="1" id="KW-0175">Coiled coil</keyword>
<keyword evidence="4" id="KW-1185">Reference proteome</keyword>
<feature type="compositionally biased region" description="Basic residues" evidence="2">
    <location>
        <begin position="730"/>
        <end position="741"/>
    </location>
</feature>
<reference evidence="3" key="2">
    <citation type="submission" date="2025-09" db="UniProtKB">
        <authorList>
            <consortium name="Ensembl"/>
        </authorList>
    </citation>
    <scope>IDENTIFICATION</scope>
</reference>
<accession>A0A8B9U0X2</accession>
<feature type="compositionally biased region" description="Polar residues" evidence="2">
    <location>
        <begin position="786"/>
        <end position="796"/>
    </location>
</feature>
<dbReference type="PANTHER" id="PTHR31191">
    <property type="entry name" value="CENTROSOMAL PROTEIN CEP126"/>
    <property type="match status" value="1"/>
</dbReference>
<evidence type="ECO:0000256" key="1">
    <source>
        <dbReference type="SAM" id="Coils"/>
    </source>
</evidence>
<dbReference type="GO" id="GO:0007052">
    <property type="term" value="P:mitotic spindle organization"/>
    <property type="evidence" value="ECO:0007669"/>
    <property type="project" value="InterPro"/>
</dbReference>
<feature type="coiled-coil region" evidence="1">
    <location>
        <begin position="582"/>
        <end position="609"/>
    </location>
</feature>
<dbReference type="GO" id="GO:0030496">
    <property type="term" value="C:midbody"/>
    <property type="evidence" value="ECO:0007669"/>
    <property type="project" value="TreeGrafter"/>
</dbReference>
<feature type="compositionally biased region" description="Polar residues" evidence="2">
    <location>
        <begin position="839"/>
        <end position="857"/>
    </location>
</feature>
<evidence type="ECO:0000313" key="4">
    <source>
        <dbReference type="Proteomes" id="UP000694549"/>
    </source>
</evidence>
<feature type="compositionally biased region" description="Polar residues" evidence="2">
    <location>
        <begin position="804"/>
        <end position="814"/>
    </location>
</feature>